<dbReference type="Proteomes" id="UP000257109">
    <property type="component" value="Unassembled WGS sequence"/>
</dbReference>
<dbReference type="EMBL" id="QJKJ01001576">
    <property type="protein sequence ID" value="RDY06950.1"/>
    <property type="molecule type" value="Genomic_DNA"/>
</dbReference>
<keyword evidence="2 3" id="KW-0129">CBS domain</keyword>
<reference evidence="5" key="1">
    <citation type="submission" date="2018-05" db="EMBL/GenBank/DDBJ databases">
        <title>Draft genome of Mucuna pruriens seed.</title>
        <authorList>
            <person name="Nnadi N.E."/>
            <person name="Vos R."/>
            <person name="Hasami M.H."/>
            <person name="Devisetty U.K."/>
            <person name="Aguiy J.C."/>
        </authorList>
    </citation>
    <scope>NUCLEOTIDE SEQUENCE [LARGE SCALE GENOMIC DNA]</scope>
    <source>
        <strain evidence="5">JCA_2017</strain>
    </source>
</reference>
<organism evidence="5 6">
    <name type="scientific">Mucuna pruriens</name>
    <name type="common">Velvet bean</name>
    <name type="synonym">Dolichos pruriens</name>
    <dbReference type="NCBI Taxonomy" id="157652"/>
    <lineage>
        <taxon>Eukaryota</taxon>
        <taxon>Viridiplantae</taxon>
        <taxon>Streptophyta</taxon>
        <taxon>Embryophyta</taxon>
        <taxon>Tracheophyta</taxon>
        <taxon>Spermatophyta</taxon>
        <taxon>Magnoliopsida</taxon>
        <taxon>eudicotyledons</taxon>
        <taxon>Gunneridae</taxon>
        <taxon>Pentapetalae</taxon>
        <taxon>rosids</taxon>
        <taxon>fabids</taxon>
        <taxon>Fabales</taxon>
        <taxon>Fabaceae</taxon>
        <taxon>Papilionoideae</taxon>
        <taxon>50 kb inversion clade</taxon>
        <taxon>NPAAA clade</taxon>
        <taxon>indigoferoid/millettioid clade</taxon>
        <taxon>Phaseoleae</taxon>
        <taxon>Mucuna</taxon>
    </lineage>
</organism>
<dbReference type="CDD" id="cd02205">
    <property type="entry name" value="CBS_pair_SF"/>
    <property type="match status" value="1"/>
</dbReference>
<comment type="caution">
    <text evidence="5">The sequence shown here is derived from an EMBL/GenBank/DDBJ whole genome shotgun (WGS) entry which is preliminary data.</text>
</comment>
<dbReference type="InterPro" id="IPR050511">
    <property type="entry name" value="AMPK_gamma/SDS23_families"/>
</dbReference>
<evidence type="ECO:0000313" key="5">
    <source>
        <dbReference type="EMBL" id="RDY06950.1"/>
    </source>
</evidence>
<sequence length="437" mass="49057">MQSRKISDVLNISEGGLEDKEKNVTNDSHHVQIDSGSALQQFLDHIPISSVAGIKNSPVLELKAGDSIKDAIHVLYEKDTFAAAILDVLDSDTASTRFSDRYIGLIDFTSMVLWCLEEYDKIKNNTSENQLKDIEDDGFFSILDQVPQIGQAKVSELAKSFLWEPFFPVNLDDTVFHALLLLSKHQLHALPVIQQPEDGLIGFVTQNAVVQLLLQSSELEWFDNIADKNLTECRFEDQENPSCVFGDQTIADALKLLWQNQTGAVAVVDRQSKKLLGNVRNSDVYILVKNNDLLINRTILTVEEFIHIEGDKKESEPRIKHDHGALLTAGSLRMKNSFTPRMDLPIANKENETLKQIMEHMTETNSSFSFLINDNEQVTSFLTLRDIILQFAPPCVNSSIDGGGFFEFALEQSGCQVKNGTAPFGKMHHDYDSRDVR</sequence>
<evidence type="ECO:0000256" key="1">
    <source>
        <dbReference type="ARBA" id="ARBA00022737"/>
    </source>
</evidence>
<evidence type="ECO:0000256" key="3">
    <source>
        <dbReference type="PROSITE-ProRule" id="PRU00703"/>
    </source>
</evidence>
<dbReference type="InterPro" id="IPR046342">
    <property type="entry name" value="CBS_dom_sf"/>
</dbReference>
<proteinExistence type="predicted"/>
<evidence type="ECO:0000259" key="4">
    <source>
        <dbReference type="PROSITE" id="PS51371"/>
    </source>
</evidence>
<dbReference type="AlphaFoldDB" id="A0A371HVZ2"/>
<protein>
    <submittedName>
        <fullName evidence="5">SNF1-related protein kinase regulatory subunit gamma-1</fullName>
    </submittedName>
</protein>
<dbReference type="OrthoDB" id="449052at2759"/>
<dbReference type="Gene3D" id="3.10.580.10">
    <property type="entry name" value="CBS-domain"/>
    <property type="match status" value="2"/>
</dbReference>
<feature type="non-terminal residue" evidence="5">
    <location>
        <position position="437"/>
    </location>
</feature>
<evidence type="ECO:0000256" key="2">
    <source>
        <dbReference type="ARBA" id="ARBA00023122"/>
    </source>
</evidence>
<dbReference type="InterPro" id="IPR000644">
    <property type="entry name" value="CBS_dom"/>
</dbReference>
<dbReference type="PANTHER" id="PTHR13780:SF124">
    <property type="entry name" value="OS01G0633400 PROTEIN"/>
    <property type="match status" value="1"/>
</dbReference>
<name>A0A371HVZ2_MUCPR</name>
<dbReference type="PANTHER" id="PTHR13780">
    <property type="entry name" value="AMP-ACTIVATED PROTEIN KINASE, GAMMA REGULATORY SUBUNIT"/>
    <property type="match status" value="1"/>
</dbReference>
<dbReference type="PROSITE" id="PS51371">
    <property type="entry name" value="CBS"/>
    <property type="match status" value="1"/>
</dbReference>
<keyword evidence="1" id="KW-0677">Repeat</keyword>
<dbReference type="SMART" id="SM00116">
    <property type="entry name" value="CBS"/>
    <property type="match status" value="3"/>
</dbReference>
<dbReference type="STRING" id="157652.A0A371HVZ2"/>
<accession>A0A371HVZ2</accession>
<feature type="non-terminal residue" evidence="5">
    <location>
        <position position="1"/>
    </location>
</feature>
<gene>
    <name evidence="5" type="primary">KING1</name>
    <name evidence="5" type="ORF">CR513_08998</name>
</gene>
<feature type="domain" description="CBS" evidence="4">
    <location>
        <begin position="162"/>
        <end position="219"/>
    </location>
</feature>
<dbReference type="SUPFAM" id="SSF54631">
    <property type="entry name" value="CBS-domain pair"/>
    <property type="match status" value="2"/>
</dbReference>
<dbReference type="Pfam" id="PF00571">
    <property type="entry name" value="CBS"/>
    <property type="match status" value="1"/>
</dbReference>
<evidence type="ECO:0000313" key="6">
    <source>
        <dbReference type="Proteomes" id="UP000257109"/>
    </source>
</evidence>
<keyword evidence="6" id="KW-1185">Reference proteome</keyword>